<feature type="transmembrane region" description="Helical" evidence="1">
    <location>
        <begin position="82"/>
        <end position="102"/>
    </location>
</feature>
<dbReference type="AlphaFoldDB" id="A0A2T3G1H4"/>
<dbReference type="GeneID" id="77470343"/>
<keyword evidence="1" id="KW-1133">Transmembrane helix</keyword>
<keyword evidence="1" id="KW-0472">Membrane</keyword>
<accession>A0A2T3G1H4</accession>
<name>A0A2T3G1H4_9FIRM</name>
<evidence type="ECO:0000313" key="2">
    <source>
        <dbReference type="EMBL" id="PST41390.1"/>
    </source>
</evidence>
<keyword evidence="3" id="KW-1185">Reference proteome</keyword>
<sequence>MKKKTINSELVYLFAIIILSFSIDLMTIANMGLSAINGPAYILSKKIDLLTYGQAEYIVEGIVFIIFCVLMKKFKITYLSSFITGILYATMADVWKIIFPFFQNQYEICFQLRIIYFLIGFILSAIAIALFYKSYLYPQIYDFFVQEMSKKYHLSLKVFKTGFDCIFLILSFIMSFMLFHGIVGIGIGTMLVALFNGILIDFFKNFFDKHFVCIPKLTKLAEYLKL</sequence>
<evidence type="ECO:0000313" key="3">
    <source>
        <dbReference type="Proteomes" id="UP000241201"/>
    </source>
</evidence>
<gene>
    <name evidence="2" type="ORF">C7U55_04415</name>
</gene>
<feature type="transmembrane region" description="Helical" evidence="1">
    <location>
        <begin position="12"/>
        <end position="29"/>
    </location>
</feature>
<keyword evidence="1" id="KW-0812">Transmembrane</keyword>
<proteinExistence type="predicted"/>
<feature type="transmembrane region" description="Helical" evidence="1">
    <location>
        <begin position="185"/>
        <end position="203"/>
    </location>
</feature>
<comment type="caution">
    <text evidence="2">The sequence shown here is derived from an EMBL/GenBank/DDBJ whole genome shotgun (WGS) entry which is preliminary data.</text>
</comment>
<reference evidence="3" key="1">
    <citation type="submission" date="2018-03" db="EMBL/GenBank/DDBJ databases">
        <title>Lachnoclostridium SNUG30370 gen.nov., sp.nov., isolated from human faeces.</title>
        <authorList>
            <person name="Seo B."/>
            <person name="Jeon K."/>
            <person name="Ko G."/>
        </authorList>
    </citation>
    <scope>NUCLEOTIDE SEQUENCE [LARGE SCALE GENOMIC DNA]</scope>
    <source>
        <strain evidence="3">SNUG30370</strain>
    </source>
</reference>
<dbReference type="Pfam" id="PF19700">
    <property type="entry name" value="DUF6198"/>
    <property type="match status" value="1"/>
</dbReference>
<dbReference type="EMBL" id="PYLP01000003">
    <property type="protein sequence ID" value="PST41390.1"/>
    <property type="molecule type" value="Genomic_DNA"/>
</dbReference>
<dbReference type="Proteomes" id="UP000241201">
    <property type="component" value="Unassembled WGS sequence"/>
</dbReference>
<dbReference type="InterPro" id="IPR038750">
    <property type="entry name" value="YczE/YyaS-like"/>
</dbReference>
<organism evidence="2 3">
    <name type="scientific">Faecalibacillus faecis</name>
    <dbReference type="NCBI Taxonomy" id="1982628"/>
    <lineage>
        <taxon>Bacteria</taxon>
        <taxon>Bacillati</taxon>
        <taxon>Bacillota</taxon>
        <taxon>Erysipelotrichia</taxon>
        <taxon>Erysipelotrichales</taxon>
        <taxon>Coprobacillaceae</taxon>
        <taxon>Faecalibacillus</taxon>
    </lineage>
</organism>
<feature type="transmembrane region" description="Helical" evidence="1">
    <location>
        <begin position="158"/>
        <end position="179"/>
    </location>
</feature>
<evidence type="ECO:0000256" key="1">
    <source>
        <dbReference type="SAM" id="Phobius"/>
    </source>
</evidence>
<feature type="transmembrane region" description="Helical" evidence="1">
    <location>
        <begin position="49"/>
        <end position="70"/>
    </location>
</feature>
<dbReference type="RefSeq" id="WP_106987510.1">
    <property type="nucleotide sequence ID" value="NZ_PYLP01000003.1"/>
</dbReference>
<dbReference type="PANTHER" id="PTHR40078">
    <property type="entry name" value="INTEGRAL MEMBRANE PROTEIN-RELATED"/>
    <property type="match status" value="1"/>
</dbReference>
<protein>
    <submittedName>
        <fullName evidence="2">Uncharacterized protein</fullName>
    </submittedName>
</protein>
<feature type="transmembrane region" description="Helical" evidence="1">
    <location>
        <begin position="114"/>
        <end position="137"/>
    </location>
</feature>
<dbReference type="PANTHER" id="PTHR40078:SF1">
    <property type="entry name" value="INTEGRAL MEMBRANE PROTEIN"/>
    <property type="match status" value="1"/>
</dbReference>